<feature type="transmembrane region" description="Helical" evidence="1">
    <location>
        <begin position="22"/>
        <end position="43"/>
    </location>
</feature>
<keyword evidence="1" id="KW-1133">Transmembrane helix</keyword>
<keyword evidence="1" id="KW-0812">Transmembrane</keyword>
<dbReference type="Proteomes" id="UP000527616">
    <property type="component" value="Unassembled WGS sequence"/>
</dbReference>
<reference evidence="2 3" key="1">
    <citation type="submission" date="2020-07" db="EMBL/GenBank/DDBJ databases">
        <title>Sequencing the genomes of 1000 actinobacteria strains.</title>
        <authorList>
            <person name="Klenk H.-P."/>
        </authorList>
    </citation>
    <scope>NUCLEOTIDE SEQUENCE [LARGE SCALE GENOMIC DNA]</scope>
    <source>
        <strain evidence="2 3">DSM 103164</strain>
    </source>
</reference>
<dbReference type="AlphaFoldDB" id="A0A7Z0IMA3"/>
<keyword evidence="1" id="KW-0472">Membrane</keyword>
<accession>A0A7Z0IMA3</accession>
<proteinExistence type="predicted"/>
<name>A0A7Z0IMA3_9ACTN</name>
<comment type="caution">
    <text evidence="2">The sequence shown here is derived from an EMBL/GenBank/DDBJ whole genome shotgun (WGS) entry which is preliminary data.</text>
</comment>
<protein>
    <submittedName>
        <fullName evidence="2">Uncharacterized protein</fullName>
    </submittedName>
</protein>
<evidence type="ECO:0000313" key="3">
    <source>
        <dbReference type="Proteomes" id="UP000527616"/>
    </source>
</evidence>
<evidence type="ECO:0000256" key="1">
    <source>
        <dbReference type="SAM" id="Phobius"/>
    </source>
</evidence>
<sequence length="59" mass="5773">MDNTPLGVAIGAVAASLDPDNAGVATVSVVLNTAISPFVIMAVDRAARGASARGVGARH</sequence>
<organism evidence="2 3">
    <name type="scientific">Naumannella cuiyingiana</name>
    <dbReference type="NCBI Taxonomy" id="1347891"/>
    <lineage>
        <taxon>Bacteria</taxon>
        <taxon>Bacillati</taxon>
        <taxon>Actinomycetota</taxon>
        <taxon>Actinomycetes</taxon>
        <taxon>Propionibacteriales</taxon>
        <taxon>Propionibacteriaceae</taxon>
        <taxon>Naumannella</taxon>
    </lineage>
</organism>
<dbReference type="RefSeq" id="WP_179446185.1">
    <property type="nucleotide sequence ID" value="NZ_JACBZS010000001.1"/>
</dbReference>
<keyword evidence="3" id="KW-1185">Reference proteome</keyword>
<dbReference type="EMBL" id="JACBZS010000001">
    <property type="protein sequence ID" value="NYI72529.1"/>
    <property type="molecule type" value="Genomic_DNA"/>
</dbReference>
<evidence type="ECO:0000313" key="2">
    <source>
        <dbReference type="EMBL" id="NYI72529.1"/>
    </source>
</evidence>
<gene>
    <name evidence="2" type="ORF">GGQ54_003089</name>
</gene>